<gene>
    <name evidence="2" type="ORF">AARE701A_LOCUS22507</name>
</gene>
<feature type="region of interest" description="Disordered" evidence="1">
    <location>
        <begin position="1"/>
        <end position="51"/>
    </location>
</feature>
<proteinExistence type="predicted"/>
<protein>
    <submittedName>
        <fullName evidence="2">Uncharacterized protein</fullName>
    </submittedName>
</protein>
<name>A0A8S2B6A5_ARAAE</name>
<feature type="region of interest" description="Disordered" evidence="1">
    <location>
        <begin position="110"/>
        <end position="173"/>
    </location>
</feature>
<accession>A0A8S2B6A5</accession>
<evidence type="ECO:0000256" key="1">
    <source>
        <dbReference type="SAM" id="MobiDB-lite"/>
    </source>
</evidence>
<sequence length="243" mass="25473">MISQVQEKGQSANNQDADGFTEVRRSRSRGQVTQVVFEAGGSKKAPEVESGERMLLGGSETLAVSNSFGGLMEETVVSEEQQNNTMREDNKENEGSQMLVNQNQGVAQIQSKSNVGKGVVGNGGFRAGDQEKKSGASKSGKHQVVRGKNMRSSAPGRGLVFGPIRGESDGISPGKRLRVETVSAGRAGGVYTNGAENIEKSTSRQIVESVGIVGGTNPAGGNSSMEIVLQERVMTTEGVNGAK</sequence>
<keyword evidence="3" id="KW-1185">Reference proteome</keyword>
<reference evidence="2" key="1">
    <citation type="submission" date="2021-01" db="EMBL/GenBank/DDBJ databases">
        <authorList>
            <person name="Bezrukov I."/>
        </authorList>
    </citation>
    <scope>NUCLEOTIDE SEQUENCE</scope>
</reference>
<dbReference type="AlphaFoldDB" id="A0A8S2B6A5"/>
<feature type="compositionally biased region" description="Polar residues" evidence="1">
    <location>
        <begin position="1"/>
        <end position="16"/>
    </location>
</feature>
<evidence type="ECO:0000313" key="3">
    <source>
        <dbReference type="Proteomes" id="UP000682877"/>
    </source>
</evidence>
<organism evidence="2 3">
    <name type="scientific">Arabidopsis arenosa</name>
    <name type="common">Sand rock-cress</name>
    <name type="synonym">Cardaminopsis arenosa</name>
    <dbReference type="NCBI Taxonomy" id="38785"/>
    <lineage>
        <taxon>Eukaryota</taxon>
        <taxon>Viridiplantae</taxon>
        <taxon>Streptophyta</taxon>
        <taxon>Embryophyta</taxon>
        <taxon>Tracheophyta</taxon>
        <taxon>Spermatophyta</taxon>
        <taxon>Magnoliopsida</taxon>
        <taxon>eudicotyledons</taxon>
        <taxon>Gunneridae</taxon>
        <taxon>Pentapetalae</taxon>
        <taxon>rosids</taxon>
        <taxon>malvids</taxon>
        <taxon>Brassicales</taxon>
        <taxon>Brassicaceae</taxon>
        <taxon>Camelineae</taxon>
        <taxon>Arabidopsis</taxon>
    </lineage>
</organism>
<dbReference type="EMBL" id="LR999458">
    <property type="protein sequence ID" value="CAE6262293.1"/>
    <property type="molecule type" value="Genomic_DNA"/>
</dbReference>
<dbReference type="Proteomes" id="UP000682877">
    <property type="component" value="Chromosome 8"/>
</dbReference>
<feature type="compositionally biased region" description="Basic residues" evidence="1">
    <location>
        <begin position="139"/>
        <end position="149"/>
    </location>
</feature>
<evidence type="ECO:0000313" key="2">
    <source>
        <dbReference type="EMBL" id="CAE6262293.1"/>
    </source>
</evidence>